<comment type="caution">
    <text evidence="2">The sequence shown here is derived from an EMBL/GenBank/DDBJ whole genome shotgun (WGS) entry which is preliminary data.</text>
</comment>
<reference evidence="2 3" key="1">
    <citation type="journal article" date="2015" name="Stand. Genomic Sci.">
        <title>Genomic Encyclopedia of Bacterial and Archaeal Type Strains, Phase III: the genomes of soil and plant-associated and newly described type strains.</title>
        <authorList>
            <person name="Whitman W.B."/>
            <person name="Woyke T."/>
            <person name="Klenk H.P."/>
            <person name="Zhou Y."/>
            <person name="Lilburn T.G."/>
            <person name="Beck B.J."/>
            <person name="De Vos P."/>
            <person name="Vandamme P."/>
            <person name="Eisen J.A."/>
            <person name="Garrity G."/>
            <person name="Hugenholtz P."/>
            <person name="Kyrpides N.C."/>
        </authorList>
    </citation>
    <scope>NUCLEOTIDE SEQUENCE [LARGE SCALE GENOMIC DNA]</scope>
    <source>
        <strain evidence="2 3">CGMCC 1.10948</strain>
    </source>
</reference>
<accession>A0A562S7N8</accession>
<dbReference type="InterPro" id="IPR022037">
    <property type="entry name" value="DUF3606"/>
</dbReference>
<feature type="region of interest" description="Disordered" evidence="1">
    <location>
        <begin position="1"/>
        <end position="40"/>
    </location>
</feature>
<evidence type="ECO:0000313" key="3">
    <source>
        <dbReference type="Proteomes" id="UP000316291"/>
    </source>
</evidence>
<sequence length="40" mass="4477">MAVEKKAKTARAQQDRARVAGNQGYEVRYESKKTGSPRLP</sequence>
<gene>
    <name evidence="2" type="ORF">IQ16_00707</name>
</gene>
<keyword evidence="3" id="KW-1185">Reference proteome</keyword>
<proteinExistence type="predicted"/>
<dbReference type="EMBL" id="VLLA01000001">
    <property type="protein sequence ID" value="TWI76466.1"/>
    <property type="molecule type" value="Genomic_DNA"/>
</dbReference>
<dbReference type="Proteomes" id="UP000316291">
    <property type="component" value="Unassembled WGS sequence"/>
</dbReference>
<organism evidence="2 3">
    <name type="scientific">Bradyrhizobium huanghuaihaiense</name>
    <dbReference type="NCBI Taxonomy" id="990078"/>
    <lineage>
        <taxon>Bacteria</taxon>
        <taxon>Pseudomonadati</taxon>
        <taxon>Pseudomonadota</taxon>
        <taxon>Alphaproteobacteria</taxon>
        <taxon>Hyphomicrobiales</taxon>
        <taxon>Nitrobacteraceae</taxon>
        <taxon>Bradyrhizobium</taxon>
    </lineage>
</organism>
<name>A0A562S7N8_9BRAD</name>
<dbReference type="Pfam" id="PF12244">
    <property type="entry name" value="DUF3606"/>
    <property type="match status" value="1"/>
</dbReference>
<protein>
    <submittedName>
        <fullName evidence="2">Uncharacterized protein DUF3606</fullName>
    </submittedName>
</protein>
<feature type="compositionally biased region" description="Basic and acidic residues" evidence="1">
    <location>
        <begin position="1"/>
        <end position="18"/>
    </location>
</feature>
<evidence type="ECO:0000256" key="1">
    <source>
        <dbReference type="SAM" id="MobiDB-lite"/>
    </source>
</evidence>
<evidence type="ECO:0000313" key="2">
    <source>
        <dbReference type="EMBL" id="TWI76466.1"/>
    </source>
</evidence>
<dbReference type="AlphaFoldDB" id="A0A562S7N8"/>